<comment type="catalytic activity">
    <reaction evidence="3">
        <text>sn-glycerol 3-phosphate + NADP(+) = dihydroxyacetone phosphate + NADPH + H(+)</text>
        <dbReference type="Rhea" id="RHEA:11096"/>
        <dbReference type="ChEBI" id="CHEBI:15378"/>
        <dbReference type="ChEBI" id="CHEBI:57597"/>
        <dbReference type="ChEBI" id="CHEBI:57642"/>
        <dbReference type="ChEBI" id="CHEBI:57783"/>
        <dbReference type="ChEBI" id="CHEBI:58349"/>
        <dbReference type="EC" id="1.1.1.94"/>
    </reaction>
</comment>
<evidence type="ECO:0000313" key="10">
    <source>
        <dbReference type="EMBL" id="KZX15994.1"/>
    </source>
</evidence>
<feature type="binding site" evidence="5">
    <location>
        <begin position="256"/>
        <end position="257"/>
    </location>
    <ligand>
        <name>substrate</name>
    </ligand>
</feature>
<feature type="binding site" evidence="3">
    <location>
        <position position="245"/>
    </location>
    <ligand>
        <name>sn-glycerol 3-phosphate</name>
        <dbReference type="ChEBI" id="CHEBI:57597"/>
    </ligand>
</feature>
<dbReference type="HAMAP" id="MF_00394">
    <property type="entry name" value="NAD_Glyc3P_dehydrog"/>
    <property type="match status" value="1"/>
</dbReference>
<dbReference type="InterPro" id="IPR011128">
    <property type="entry name" value="G3P_DH_NAD-dep_N"/>
</dbReference>
<feature type="binding site" evidence="3">
    <location>
        <position position="110"/>
    </location>
    <ligand>
        <name>sn-glycerol 3-phosphate</name>
        <dbReference type="ChEBI" id="CHEBI:57597"/>
    </ligand>
</feature>
<dbReference type="GO" id="GO:0046167">
    <property type="term" value="P:glycerol-3-phosphate biosynthetic process"/>
    <property type="evidence" value="ECO:0007669"/>
    <property type="project" value="UniProtKB-UniRule"/>
</dbReference>
<dbReference type="STRING" id="49547.MBCUR_01720"/>
<comment type="subcellular location">
    <subcellularLocation>
        <location evidence="3">Cytoplasm</location>
    </subcellularLocation>
</comment>
<dbReference type="GO" id="GO:0005829">
    <property type="term" value="C:cytosol"/>
    <property type="evidence" value="ECO:0007669"/>
    <property type="project" value="TreeGrafter"/>
</dbReference>
<dbReference type="InterPro" id="IPR008927">
    <property type="entry name" value="6-PGluconate_DH-like_C_sf"/>
</dbReference>
<dbReference type="InterPro" id="IPR013328">
    <property type="entry name" value="6PGD_dom2"/>
</dbReference>
<feature type="binding site" evidence="3">
    <location>
        <position position="17"/>
    </location>
    <ligand>
        <name>NADPH</name>
        <dbReference type="ChEBI" id="CHEBI:57783"/>
    </ligand>
</feature>
<dbReference type="InterPro" id="IPR036291">
    <property type="entry name" value="NAD(P)-bd_dom_sf"/>
</dbReference>
<dbReference type="PATRIC" id="fig|49547.3.peg.178"/>
<evidence type="ECO:0000313" key="11">
    <source>
        <dbReference type="Proteomes" id="UP000077245"/>
    </source>
</evidence>
<keyword evidence="3" id="KW-0547">Nucleotide-binding</keyword>
<feature type="binding site" evidence="3">
    <location>
        <position position="256"/>
    </location>
    <ligand>
        <name>NADPH</name>
        <dbReference type="ChEBI" id="CHEBI:57783"/>
    </ligand>
</feature>
<evidence type="ECO:0000256" key="4">
    <source>
        <dbReference type="PIRSR" id="PIRSR000114-1"/>
    </source>
</evidence>
<feature type="domain" description="Glycerol-3-phosphate dehydrogenase NAD-dependent C-terminal" evidence="9">
    <location>
        <begin position="181"/>
        <end position="317"/>
    </location>
</feature>
<dbReference type="Gene3D" id="3.40.50.720">
    <property type="entry name" value="NAD(P)-binding Rossmann-like Domain"/>
    <property type="match status" value="1"/>
</dbReference>
<keyword evidence="3" id="KW-0521">NADP</keyword>
<feature type="binding site" evidence="3">
    <location>
        <position position="192"/>
    </location>
    <ligand>
        <name>sn-glycerol 3-phosphate</name>
        <dbReference type="ChEBI" id="CHEBI:57597"/>
    </ligand>
</feature>
<dbReference type="EC" id="1.1.1.94" evidence="3"/>
<dbReference type="GO" id="GO:0006650">
    <property type="term" value="P:glycerophospholipid metabolic process"/>
    <property type="evidence" value="ECO:0007669"/>
    <property type="project" value="UniProtKB-UniRule"/>
</dbReference>
<dbReference type="GO" id="GO:0046168">
    <property type="term" value="P:glycerol-3-phosphate catabolic process"/>
    <property type="evidence" value="ECO:0007669"/>
    <property type="project" value="InterPro"/>
</dbReference>
<accession>A0A166DVI0</accession>
<organism evidence="10 11">
    <name type="scientific">Methanobrevibacter curvatus</name>
    <dbReference type="NCBI Taxonomy" id="49547"/>
    <lineage>
        <taxon>Archaea</taxon>
        <taxon>Methanobacteriati</taxon>
        <taxon>Methanobacteriota</taxon>
        <taxon>Methanomada group</taxon>
        <taxon>Methanobacteria</taxon>
        <taxon>Methanobacteriales</taxon>
        <taxon>Methanobacteriaceae</taxon>
        <taxon>Methanobrevibacter</taxon>
    </lineage>
</organism>
<name>A0A166DVI0_9EURY</name>
<comment type="similarity">
    <text evidence="1 3 7">Belongs to the NAD-dependent glycerol-3-phosphate dehydrogenase family.</text>
</comment>
<feature type="domain" description="Glycerol-3-phosphate dehydrogenase NAD-dependent N-terminal" evidence="8">
    <location>
        <begin position="9"/>
        <end position="160"/>
    </location>
</feature>
<feature type="binding site" evidence="3">
    <location>
        <position position="54"/>
    </location>
    <ligand>
        <name>NADPH</name>
        <dbReference type="ChEBI" id="CHEBI:57783"/>
    </ligand>
</feature>
<feature type="binding site" evidence="3">
    <location>
        <position position="255"/>
    </location>
    <ligand>
        <name>sn-glycerol 3-phosphate</name>
        <dbReference type="ChEBI" id="CHEBI:57597"/>
    </ligand>
</feature>
<dbReference type="Pfam" id="PF07479">
    <property type="entry name" value="NAD_Gly3P_dh_C"/>
    <property type="match status" value="1"/>
</dbReference>
<feature type="binding site" evidence="3">
    <location>
        <position position="38"/>
    </location>
    <ligand>
        <name>NADPH</name>
        <dbReference type="ChEBI" id="CHEBI:57783"/>
    </ligand>
</feature>
<dbReference type="InterPro" id="IPR006109">
    <property type="entry name" value="G3P_DH_NAD-dep_C"/>
</dbReference>
<evidence type="ECO:0000259" key="8">
    <source>
        <dbReference type="Pfam" id="PF01210"/>
    </source>
</evidence>
<gene>
    <name evidence="3 10" type="primary">gpsA</name>
    <name evidence="10" type="ORF">MBCUR_01720</name>
</gene>
<comment type="caution">
    <text evidence="3">Lacks conserved residue(s) required for the propagation of feature annotation.</text>
</comment>
<dbReference type="PRINTS" id="PR00077">
    <property type="entry name" value="GPDHDRGNASE"/>
</dbReference>
<keyword evidence="2 3" id="KW-0560">Oxidoreductase</keyword>
<dbReference type="NCBIfam" id="NF000940">
    <property type="entry name" value="PRK00094.1-2"/>
    <property type="match status" value="1"/>
</dbReference>
<evidence type="ECO:0000256" key="3">
    <source>
        <dbReference type="HAMAP-Rule" id="MF_00394"/>
    </source>
</evidence>
<feature type="binding site" evidence="3">
    <location>
        <position position="141"/>
    </location>
    <ligand>
        <name>NADPH</name>
        <dbReference type="ChEBI" id="CHEBI:57783"/>
    </ligand>
</feature>
<comment type="caution">
    <text evidence="10">The sequence shown here is derived from an EMBL/GenBank/DDBJ whole genome shotgun (WGS) entry which is preliminary data.</text>
</comment>
<comment type="catalytic activity">
    <reaction evidence="3">
        <text>sn-glycerol 3-phosphate + NAD(+) = dihydroxyacetone phosphate + NADH + H(+)</text>
        <dbReference type="Rhea" id="RHEA:11092"/>
        <dbReference type="ChEBI" id="CHEBI:15378"/>
        <dbReference type="ChEBI" id="CHEBI:57540"/>
        <dbReference type="ChEBI" id="CHEBI:57597"/>
        <dbReference type="ChEBI" id="CHEBI:57642"/>
        <dbReference type="ChEBI" id="CHEBI:57945"/>
        <dbReference type="EC" id="1.1.1.94"/>
    </reaction>
</comment>
<dbReference type="GO" id="GO:0005975">
    <property type="term" value="P:carbohydrate metabolic process"/>
    <property type="evidence" value="ECO:0007669"/>
    <property type="project" value="InterPro"/>
</dbReference>
<dbReference type="GO" id="GO:0051287">
    <property type="term" value="F:NAD binding"/>
    <property type="evidence" value="ECO:0007669"/>
    <property type="project" value="InterPro"/>
</dbReference>
<evidence type="ECO:0000256" key="7">
    <source>
        <dbReference type="RuleBase" id="RU000437"/>
    </source>
</evidence>
<feature type="binding site" evidence="5">
    <location>
        <position position="110"/>
    </location>
    <ligand>
        <name>substrate</name>
    </ligand>
</feature>
<feature type="active site" description="Proton acceptor" evidence="3 4">
    <location>
        <position position="192"/>
    </location>
</feature>
<keyword evidence="3 6" id="KW-0520">NAD</keyword>
<feature type="binding site" evidence="3">
    <location>
        <position position="37"/>
    </location>
    <ligand>
        <name>NADPH</name>
        <dbReference type="ChEBI" id="CHEBI:57783"/>
    </ligand>
</feature>
<dbReference type="PIRSF" id="PIRSF000114">
    <property type="entry name" value="Glycerol-3-P_dh"/>
    <property type="match status" value="1"/>
</dbReference>
<dbReference type="SUPFAM" id="SSF48179">
    <property type="entry name" value="6-phosphogluconate dehydrogenase C-terminal domain-like"/>
    <property type="match status" value="1"/>
</dbReference>
<dbReference type="SUPFAM" id="SSF51735">
    <property type="entry name" value="NAD(P)-binding Rossmann-fold domains"/>
    <property type="match status" value="1"/>
</dbReference>
<dbReference type="PANTHER" id="PTHR11728:SF1">
    <property type="entry name" value="GLYCEROL-3-PHOSPHATE DEHYDROGENASE [NAD(+)] 2, CHLOROPLASTIC"/>
    <property type="match status" value="1"/>
</dbReference>
<feature type="binding site" evidence="6">
    <location>
        <position position="141"/>
    </location>
    <ligand>
        <name>NAD(+)</name>
        <dbReference type="ChEBI" id="CHEBI:57540"/>
    </ligand>
</feature>
<feature type="binding site" evidence="3">
    <location>
        <position position="256"/>
    </location>
    <ligand>
        <name>sn-glycerol 3-phosphate</name>
        <dbReference type="ChEBI" id="CHEBI:57597"/>
    </ligand>
</feature>
<dbReference type="Pfam" id="PF01210">
    <property type="entry name" value="NAD_Gly3P_dh_N"/>
    <property type="match status" value="1"/>
</dbReference>
<proteinExistence type="inferred from homology"/>
<comment type="function">
    <text evidence="3">Catalyzes the reduction of the glycolytic intermediate dihydroxyacetone phosphate (DHAP) to sn-glycerol 3-phosphate (G3P).</text>
</comment>
<feature type="binding site" evidence="3">
    <location>
        <position position="279"/>
    </location>
    <ligand>
        <name>NADPH</name>
        <dbReference type="ChEBI" id="CHEBI:57783"/>
    </ligand>
</feature>
<evidence type="ECO:0000256" key="1">
    <source>
        <dbReference type="ARBA" id="ARBA00011009"/>
    </source>
</evidence>
<feature type="binding site" evidence="3">
    <location>
        <position position="137"/>
    </location>
    <ligand>
        <name>sn-glycerol 3-phosphate</name>
        <dbReference type="ChEBI" id="CHEBI:57597"/>
    </ligand>
</feature>
<dbReference type="Gene3D" id="1.10.1040.10">
    <property type="entry name" value="N-(1-d-carboxylethyl)-l-norvaline Dehydrogenase, domain 2"/>
    <property type="match status" value="1"/>
</dbReference>
<sequence length="328" mass="36341">MFKGTKMNVGVVGAGSFGTAISQIIALNVEEVILYSRRKKIAEDINKNSVNNEYYPNYKLNNKIRAVNSLKDLKECEVIFITVPSSGFRKTLEEMKNEGINDSILVTASKGIEPISSATMGQIIQEYYNDKYVVVSGPNFASEVVLNLPTVTNIASNSKNNLNIVKKILETEFFKVEEIDDVIGLEYCGILKNINAVANGICEGIQINENGRYAILTKGFNENKKIVESIGGKPSTIDEYCGFGDIILTSISKQSRNHTLGVLIGQKLEINKGHGVVFEGKNSVKTIKEICDKKCLDCKIVNFVYDVLVNKEVAKTAFKNLWKNITMK</sequence>
<dbReference type="PANTHER" id="PTHR11728">
    <property type="entry name" value="GLYCEROL-3-PHOSPHATE DEHYDROGENASE"/>
    <property type="match status" value="1"/>
</dbReference>
<feature type="binding site" evidence="6">
    <location>
        <begin position="13"/>
        <end position="18"/>
    </location>
    <ligand>
        <name>NAD(+)</name>
        <dbReference type="ChEBI" id="CHEBI:57540"/>
    </ligand>
</feature>
<evidence type="ECO:0000256" key="6">
    <source>
        <dbReference type="PIRSR" id="PIRSR000114-3"/>
    </source>
</evidence>
<feature type="binding site" evidence="3">
    <location>
        <position position="277"/>
    </location>
    <ligand>
        <name>NADPH</name>
        <dbReference type="ChEBI" id="CHEBI:57783"/>
    </ligand>
</feature>
<evidence type="ECO:0000256" key="5">
    <source>
        <dbReference type="PIRSR" id="PIRSR000114-2"/>
    </source>
</evidence>
<feature type="binding site" evidence="3">
    <location>
        <position position="110"/>
    </location>
    <ligand>
        <name>NADPH</name>
        <dbReference type="ChEBI" id="CHEBI:57783"/>
    </ligand>
</feature>
<feature type="binding site" evidence="3">
    <location>
        <position position="257"/>
    </location>
    <ligand>
        <name>sn-glycerol 3-phosphate</name>
        <dbReference type="ChEBI" id="CHEBI:57597"/>
    </ligand>
</feature>
<dbReference type="GO" id="GO:0141153">
    <property type="term" value="F:glycerol-3-phosphate dehydrogenase (NADP+) activity"/>
    <property type="evidence" value="ECO:0007669"/>
    <property type="project" value="RHEA"/>
</dbReference>
<dbReference type="UniPathway" id="UPA00940"/>
<dbReference type="NCBIfam" id="NF000942">
    <property type="entry name" value="PRK00094.1-4"/>
    <property type="match status" value="1"/>
</dbReference>
<feature type="binding site" evidence="3">
    <location>
        <position position="16"/>
    </location>
    <ligand>
        <name>NADPH</name>
        <dbReference type="ChEBI" id="CHEBI:57783"/>
    </ligand>
</feature>
<dbReference type="AlphaFoldDB" id="A0A166DVI0"/>
<evidence type="ECO:0000259" key="9">
    <source>
        <dbReference type="Pfam" id="PF07479"/>
    </source>
</evidence>
<protein>
    <recommendedName>
        <fullName evidence="3">Glycerol-3-phosphate dehydrogenase [NAD(P)+]</fullName>
        <ecNumber evidence="3">1.1.1.94</ecNumber>
    </recommendedName>
    <alternativeName>
        <fullName evidence="3">NAD(P)(+)-dependent glycerol-3-phosphate dehydrogenase</fullName>
    </alternativeName>
    <alternativeName>
        <fullName evidence="3">NAD(P)H-dependent dihydroxyacetone-phosphate reductase</fullName>
    </alternativeName>
</protein>
<feature type="binding site" evidence="6">
    <location>
        <position position="256"/>
    </location>
    <ligand>
        <name>NAD(+)</name>
        <dbReference type="ChEBI" id="CHEBI:57540"/>
    </ligand>
</feature>
<evidence type="ECO:0000256" key="2">
    <source>
        <dbReference type="ARBA" id="ARBA00023002"/>
    </source>
</evidence>
<dbReference type="EMBL" id="LWMV01000021">
    <property type="protein sequence ID" value="KZX15994.1"/>
    <property type="molecule type" value="Genomic_DNA"/>
</dbReference>
<keyword evidence="3" id="KW-0963">Cytoplasm</keyword>
<keyword evidence="11" id="KW-1185">Reference proteome</keyword>
<reference evidence="10 11" key="1">
    <citation type="submission" date="2016-04" db="EMBL/GenBank/DDBJ databases">
        <title>Genome sequence of Methanobrevibacter curvatus DSM 11111.</title>
        <authorList>
            <person name="Poehlein A."/>
            <person name="Seedorf H."/>
            <person name="Daniel R."/>
        </authorList>
    </citation>
    <scope>NUCLEOTIDE SEQUENCE [LARGE SCALE GENOMIC DNA]</scope>
    <source>
        <strain evidence="10 11">DSM 11111</strain>
    </source>
</reference>
<dbReference type="InterPro" id="IPR006168">
    <property type="entry name" value="G3P_DH_NAD-dep"/>
</dbReference>
<dbReference type="Proteomes" id="UP000077245">
    <property type="component" value="Unassembled WGS sequence"/>
</dbReference>